<keyword evidence="4" id="KW-1185">Reference proteome</keyword>
<evidence type="ECO:0000256" key="2">
    <source>
        <dbReference type="SAM" id="SignalP"/>
    </source>
</evidence>
<accession>A0ABT6Y6R2</accession>
<protein>
    <submittedName>
        <fullName evidence="3">Uncharacterized protein</fullName>
    </submittedName>
</protein>
<feature type="chain" id="PRO_5046587399" evidence="2">
    <location>
        <begin position="25"/>
        <end position="230"/>
    </location>
</feature>
<comment type="caution">
    <text evidence="3">The sequence shown here is derived from an EMBL/GenBank/DDBJ whole genome shotgun (WGS) entry which is preliminary data.</text>
</comment>
<dbReference type="Proteomes" id="UP001236507">
    <property type="component" value="Unassembled WGS sequence"/>
</dbReference>
<gene>
    <name evidence="3" type="ORF">QM524_08585</name>
</gene>
<feature type="signal peptide" evidence="2">
    <location>
        <begin position="1"/>
        <end position="24"/>
    </location>
</feature>
<keyword evidence="1" id="KW-0175">Coiled coil</keyword>
<name>A0ABT6Y6R2_9BACT</name>
<reference evidence="3 4" key="1">
    <citation type="submission" date="2023-05" db="EMBL/GenBank/DDBJ databases">
        <title>Novel species of genus Flectobacillus isolated from stream in China.</title>
        <authorList>
            <person name="Lu H."/>
        </authorList>
    </citation>
    <scope>NUCLEOTIDE SEQUENCE [LARGE SCALE GENOMIC DNA]</scope>
    <source>
        <strain evidence="3 4">KCTC 42575</strain>
    </source>
</reference>
<proteinExistence type="predicted"/>
<evidence type="ECO:0000256" key="1">
    <source>
        <dbReference type="SAM" id="Coils"/>
    </source>
</evidence>
<dbReference type="EMBL" id="JASHIF010000007">
    <property type="protein sequence ID" value="MDI9859262.1"/>
    <property type="molecule type" value="Genomic_DNA"/>
</dbReference>
<evidence type="ECO:0000313" key="4">
    <source>
        <dbReference type="Proteomes" id="UP001236507"/>
    </source>
</evidence>
<sequence length="230" mass="26289">MNIKRTVFACVLFIGISISNLSFSQKVTESMYEGKPVLTSSTKGDKKSLLKAWCEYLENSYHAKTKRRSNKVIADDVVFSDITTATVNSILYVEESRVEKGIFNVYLYTNSVSEKASSQTYTPEEVLKLSSNLENFLSRYQYNYLSGLLQEDSKSLDKSQKSLNKLLIANTKLEKRIERSLRSIAKSQEQVDADKKSIEENKAKVADLQQQINQQRSKILNLEQTRDQKN</sequence>
<feature type="coiled-coil region" evidence="1">
    <location>
        <begin position="156"/>
        <end position="225"/>
    </location>
</feature>
<evidence type="ECO:0000313" key="3">
    <source>
        <dbReference type="EMBL" id="MDI9859262.1"/>
    </source>
</evidence>
<dbReference type="RefSeq" id="WP_283344239.1">
    <property type="nucleotide sequence ID" value="NZ_JASHIF010000007.1"/>
</dbReference>
<keyword evidence="2" id="KW-0732">Signal</keyword>
<organism evidence="3 4">
    <name type="scientific">Flectobacillus roseus</name>
    <dbReference type="NCBI Taxonomy" id="502259"/>
    <lineage>
        <taxon>Bacteria</taxon>
        <taxon>Pseudomonadati</taxon>
        <taxon>Bacteroidota</taxon>
        <taxon>Cytophagia</taxon>
        <taxon>Cytophagales</taxon>
        <taxon>Flectobacillaceae</taxon>
        <taxon>Flectobacillus</taxon>
    </lineage>
</organism>